<dbReference type="PANTHER" id="PTHR21310">
    <property type="entry name" value="AMINOGLYCOSIDE PHOSPHOTRANSFERASE-RELATED-RELATED"/>
    <property type="match status" value="1"/>
</dbReference>
<sequence>MESDSNSYDSDEYPEIHPSFDALQSHILSDLNLTLTRWEKLTRGRYHEIYILYTSLADRSEGNNLIVRFSRFVESPQKLQSEIATMRYVRLHTKIPVPEVYLADTSPDNHVGAQYVVMQQMEGQRLYRIWDELTIEHQKAVLGQIAAVLAQLANCKFDSIGCLQDDFNVGPLIHSVGVKEDGIESLRILRKGPFTTALDYLESFLEDVPHLPRLEPLMADVKLLLRTHFASQDPARLLQPPFRLIHADFDAQNMLFTAPTNENDGPPRLTAILDWEYAHTGPLYFLYDYPIFVQDADWSKELFSRNALLRRAFCHALRDRFEEGSEEREQAKAVLPAGKNSRLNNFAAIFMGGLEWDWDLMEGVVDGYIQDEKAGTGKAYTGRLDWAPDPDT</sequence>
<dbReference type="Gene3D" id="3.30.200.20">
    <property type="entry name" value="Phosphorylase Kinase, domain 1"/>
    <property type="match status" value="1"/>
</dbReference>
<gene>
    <name evidence="2" type="ORF">AAE3_LOCUS4414</name>
</gene>
<dbReference type="PANTHER" id="PTHR21310:SF15">
    <property type="entry name" value="AMINOGLYCOSIDE PHOSPHOTRANSFERASE DOMAIN-CONTAINING PROTEIN"/>
    <property type="match status" value="1"/>
</dbReference>
<protein>
    <recommendedName>
        <fullName evidence="1">Aminoglycoside phosphotransferase domain-containing protein</fullName>
    </recommendedName>
</protein>
<dbReference type="Proteomes" id="UP000467700">
    <property type="component" value="Unassembled WGS sequence"/>
</dbReference>
<dbReference type="AlphaFoldDB" id="A0A8S0WGX9"/>
<dbReference type="OrthoDB" id="10003767at2759"/>
<feature type="domain" description="Aminoglycoside phosphotransferase" evidence="1">
    <location>
        <begin position="63"/>
        <end position="284"/>
    </location>
</feature>
<evidence type="ECO:0000313" key="3">
    <source>
        <dbReference type="Proteomes" id="UP000467700"/>
    </source>
</evidence>
<comment type="caution">
    <text evidence="2">The sequence shown here is derived from an EMBL/GenBank/DDBJ whole genome shotgun (WGS) entry which is preliminary data.</text>
</comment>
<name>A0A8S0WGX9_CYCAE</name>
<dbReference type="Pfam" id="PF01636">
    <property type="entry name" value="APH"/>
    <property type="match status" value="1"/>
</dbReference>
<evidence type="ECO:0000259" key="1">
    <source>
        <dbReference type="Pfam" id="PF01636"/>
    </source>
</evidence>
<evidence type="ECO:0000313" key="2">
    <source>
        <dbReference type="EMBL" id="CAA7261883.1"/>
    </source>
</evidence>
<dbReference type="InterPro" id="IPR011009">
    <property type="entry name" value="Kinase-like_dom_sf"/>
</dbReference>
<dbReference type="InterPro" id="IPR051678">
    <property type="entry name" value="AGP_Transferase"/>
</dbReference>
<dbReference type="InterPro" id="IPR002575">
    <property type="entry name" value="Aminoglycoside_PTrfase"/>
</dbReference>
<reference evidence="2 3" key="1">
    <citation type="submission" date="2020-01" db="EMBL/GenBank/DDBJ databases">
        <authorList>
            <person name="Gupta K D."/>
        </authorList>
    </citation>
    <scope>NUCLEOTIDE SEQUENCE [LARGE SCALE GENOMIC DNA]</scope>
</reference>
<keyword evidence="3" id="KW-1185">Reference proteome</keyword>
<dbReference type="Gene3D" id="3.90.1200.10">
    <property type="match status" value="1"/>
</dbReference>
<proteinExistence type="predicted"/>
<accession>A0A8S0WGX9</accession>
<dbReference type="EMBL" id="CACVBS010000035">
    <property type="protein sequence ID" value="CAA7261883.1"/>
    <property type="molecule type" value="Genomic_DNA"/>
</dbReference>
<dbReference type="SUPFAM" id="SSF56112">
    <property type="entry name" value="Protein kinase-like (PK-like)"/>
    <property type="match status" value="1"/>
</dbReference>
<organism evidence="2 3">
    <name type="scientific">Cyclocybe aegerita</name>
    <name type="common">Black poplar mushroom</name>
    <name type="synonym">Agrocybe aegerita</name>
    <dbReference type="NCBI Taxonomy" id="1973307"/>
    <lineage>
        <taxon>Eukaryota</taxon>
        <taxon>Fungi</taxon>
        <taxon>Dikarya</taxon>
        <taxon>Basidiomycota</taxon>
        <taxon>Agaricomycotina</taxon>
        <taxon>Agaricomycetes</taxon>
        <taxon>Agaricomycetidae</taxon>
        <taxon>Agaricales</taxon>
        <taxon>Agaricineae</taxon>
        <taxon>Bolbitiaceae</taxon>
        <taxon>Cyclocybe</taxon>
    </lineage>
</organism>